<name>A0A093RSS6_9GAMM</name>
<evidence type="ECO:0000313" key="2">
    <source>
        <dbReference type="Proteomes" id="UP000032874"/>
    </source>
</evidence>
<organism evidence="1 2">
    <name type="scientific">Pectobacterium betavasculorum</name>
    <dbReference type="NCBI Taxonomy" id="55207"/>
    <lineage>
        <taxon>Bacteria</taxon>
        <taxon>Pseudomonadati</taxon>
        <taxon>Pseudomonadota</taxon>
        <taxon>Gammaproteobacteria</taxon>
        <taxon>Enterobacterales</taxon>
        <taxon>Pectobacteriaceae</taxon>
        <taxon>Pectobacterium</taxon>
    </lineage>
</organism>
<reference evidence="1 2" key="1">
    <citation type="submission" date="2014-08" db="EMBL/GenBank/DDBJ databases">
        <title>Genome sequences of NCPPB Pectobacterium isolates.</title>
        <authorList>
            <person name="Glover R.H."/>
            <person name="Sapp M."/>
            <person name="Elphinstone J."/>
        </authorList>
    </citation>
    <scope>NUCLEOTIDE SEQUENCE [LARGE SCALE GENOMIC DNA]</scope>
    <source>
        <strain evidence="1 2">NCPPB 2795</strain>
    </source>
</reference>
<dbReference type="AlphaFoldDB" id="A0A093RSS6"/>
<protein>
    <submittedName>
        <fullName evidence="1">Uncharacterized protein</fullName>
    </submittedName>
</protein>
<gene>
    <name evidence="1" type="ORF">KP22_15705</name>
</gene>
<dbReference type="RefSeq" id="WP_039325099.1">
    <property type="nucleotide sequence ID" value="NZ_JQHM01000008.1"/>
</dbReference>
<accession>A0A093RSS6</accession>
<evidence type="ECO:0000313" key="1">
    <source>
        <dbReference type="EMBL" id="KFX03519.1"/>
    </source>
</evidence>
<sequence length="197" mass="21581">MKIFKVGDTQGALCNTCQSYETATFQLKNVPFSDNSGVVKQVLVGVCDRCGNVAIIPHQSTPMIKKALNVQLKALESRVPTHMIDILNLASCELGGEPDFIPTLMKYYLHTLAADHAAAKDIPRFLQSDLAKGKSEKRLSLKGRHVATDIDVLKTTTNISSTTDLLKGIVLKIKEDVLVQRDEIHIKQLKSIIAAVS</sequence>
<dbReference type="Proteomes" id="UP000032874">
    <property type="component" value="Unassembled WGS sequence"/>
</dbReference>
<proteinExistence type="predicted"/>
<comment type="caution">
    <text evidence="1">The sequence shown here is derived from an EMBL/GenBank/DDBJ whole genome shotgun (WGS) entry which is preliminary data.</text>
</comment>
<dbReference type="EMBL" id="JQHM01000008">
    <property type="protein sequence ID" value="KFX03519.1"/>
    <property type="molecule type" value="Genomic_DNA"/>
</dbReference>
<dbReference type="eggNOG" id="ENOG5030B8X">
    <property type="taxonomic scope" value="Bacteria"/>
</dbReference>